<feature type="compositionally biased region" description="Basic and acidic residues" evidence="2">
    <location>
        <begin position="139"/>
        <end position="150"/>
    </location>
</feature>
<dbReference type="RefSeq" id="WP_284825283.1">
    <property type="nucleotide sequence ID" value="NZ_CP126969.1"/>
</dbReference>
<dbReference type="Gene3D" id="1.10.443.10">
    <property type="entry name" value="Intergrase catalytic core"/>
    <property type="match status" value="1"/>
</dbReference>
<feature type="region of interest" description="Disordered" evidence="2">
    <location>
        <begin position="139"/>
        <end position="167"/>
    </location>
</feature>
<feature type="compositionally biased region" description="Basic residues" evidence="2">
    <location>
        <begin position="151"/>
        <end position="161"/>
    </location>
</feature>
<dbReference type="InterPro" id="IPR002104">
    <property type="entry name" value="Integrase_catalytic"/>
</dbReference>
<evidence type="ECO:0000313" key="5">
    <source>
        <dbReference type="Proteomes" id="UP001225598"/>
    </source>
</evidence>
<dbReference type="SUPFAM" id="SSF56349">
    <property type="entry name" value="DNA breaking-rejoining enzymes"/>
    <property type="match status" value="1"/>
</dbReference>
<dbReference type="Proteomes" id="UP001225598">
    <property type="component" value="Chromosome"/>
</dbReference>
<dbReference type="Pfam" id="PF00589">
    <property type="entry name" value="Phage_integrase"/>
    <property type="match status" value="1"/>
</dbReference>
<evidence type="ECO:0000259" key="3">
    <source>
        <dbReference type="PROSITE" id="PS51898"/>
    </source>
</evidence>
<dbReference type="PROSITE" id="PS51898">
    <property type="entry name" value="TYR_RECOMBINASE"/>
    <property type="match status" value="1"/>
</dbReference>
<sequence>MIRCSVDQLGHPGPTKSRRDRDVPVGGDLLLDLDGMASGHEDEDEDWLIPDEHGNVWTDARWRRVFDKMCTEAGLDSITTYTLKHTAVTMSITAGADVYAVHRMCGHASAAITLDYYGHLWDAGLDAVPGAMDALMEREREREKASTQRRAERKTRGRGRLRAIGGE</sequence>
<evidence type="ECO:0000313" key="4">
    <source>
        <dbReference type="EMBL" id="WIM67959.1"/>
    </source>
</evidence>
<protein>
    <submittedName>
        <fullName evidence="4">Tyrosine-type recombinase/integrase</fullName>
    </submittedName>
</protein>
<proteinExistence type="predicted"/>
<dbReference type="EMBL" id="CP126969">
    <property type="protein sequence ID" value="WIM67959.1"/>
    <property type="molecule type" value="Genomic_DNA"/>
</dbReference>
<keyword evidence="1" id="KW-0233">DNA recombination</keyword>
<organism evidence="4 5">
    <name type="scientific">Corynebacterium breve</name>
    <dbReference type="NCBI Taxonomy" id="3049799"/>
    <lineage>
        <taxon>Bacteria</taxon>
        <taxon>Bacillati</taxon>
        <taxon>Actinomycetota</taxon>
        <taxon>Actinomycetes</taxon>
        <taxon>Mycobacteriales</taxon>
        <taxon>Corynebacteriaceae</taxon>
        <taxon>Corynebacterium</taxon>
    </lineage>
</organism>
<name>A0ABY8VE67_9CORY</name>
<dbReference type="InterPro" id="IPR011010">
    <property type="entry name" value="DNA_brk_join_enz"/>
</dbReference>
<dbReference type="InterPro" id="IPR013762">
    <property type="entry name" value="Integrase-like_cat_sf"/>
</dbReference>
<reference evidence="4 5" key="1">
    <citation type="submission" date="2023-05" db="EMBL/GenBank/DDBJ databases">
        <title>Corynebacterium suedekumii sp. nov. and Corynebacterium breve sp. nov. isolated from raw cow's milk.</title>
        <authorList>
            <person name="Baer M.K."/>
            <person name="Mehl L."/>
            <person name="Hellmuth R."/>
            <person name="Marke G."/>
            <person name="Lipski A."/>
        </authorList>
    </citation>
    <scope>NUCLEOTIDE SEQUENCE [LARGE SCALE GENOMIC DNA]</scope>
    <source>
        <strain evidence="4 5">R4</strain>
    </source>
</reference>
<evidence type="ECO:0000256" key="1">
    <source>
        <dbReference type="ARBA" id="ARBA00023172"/>
    </source>
</evidence>
<gene>
    <name evidence="4" type="ORF">QP027_00735</name>
</gene>
<keyword evidence="5" id="KW-1185">Reference proteome</keyword>
<feature type="domain" description="Tyr recombinase" evidence="3">
    <location>
        <begin position="1"/>
        <end position="130"/>
    </location>
</feature>
<evidence type="ECO:0000256" key="2">
    <source>
        <dbReference type="SAM" id="MobiDB-lite"/>
    </source>
</evidence>
<feature type="region of interest" description="Disordered" evidence="2">
    <location>
        <begin position="1"/>
        <end position="24"/>
    </location>
</feature>
<accession>A0ABY8VE67</accession>